<dbReference type="InterPro" id="IPR015500">
    <property type="entry name" value="Peptidase_S8_subtilisin-rel"/>
</dbReference>
<feature type="active site" description="Charge relay system" evidence="5">
    <location>
        <position position="40"/>
    </location>
</feature>
<dbReference type="SUPFAM" id="SSF52743">
    <property type="entry name" value="Subtilisin-like"/>
    <property type="match status" value="1"/>
</dbReference>
<dbReference type="STRING" id="40318.SNOD_24355"/>
<dbReference type="Proteomes" id="UP000325763">
    <property type="component" value="Chromosome"/>
</dbReference>
<dbReference type="KEGG" id="snq:CP978_24665"/>
<dbReference type="GO" id="GO:0006508">
    <property type="term" value="P:proteolysis"/>
    <property type="evidence" value="ECO:0007669"/>
    <property type="project" value="UniProtKB-KW"/>
</dbReference>
<dbReference type="InterPro" id="IPR050131">
    <property type="entry name" value="Peptidase_S8_subtilisin-like"/>
</dbReference>
<dbReference type="Gene3D" id="3.40.50.200">
    <property type="entry name" value="Peptidase S8/S53 domain"/>
    <property type="match status" value="1"/>
</dbReference>
<dbReference type="EMBL" id="CP023747">
    <property type="protein sequence ID" value="QEV41325.1"/>
    <property type="molecule type" value="Genomic_DNA"/>
</dbReference>
<dbReference type="PRINTS" id="PR00723">
    <property type="entry name" value="SUBTILISIN"/>
</dbReference>
<keyword evidence="7" id="KW-1133">Transmembrane helix</keyword>
<evidence type="ECO:0000256" key="7">
    <source>
        <dbReference type="SAM" id="Phobius"/>
    </source>
</evidence>
<evidence type="ECO:0000256" key="1">
    <source>
        <dbReference type="ARBA" id="ARBA00011073"/>
    </source>
</evidence>
<gene>
    <name evidence="10" type="ORF">CP978_24665</name>
    <name evidence="9" type="ORF">SNOD_24355</name>
</gene>
<protein>
    <submittedName>
        <fullName evidence="9">Serine protease</fullName>
    </submittedName>
</protein>
<evidence type="ECO:0000313" key="10">
    <source>
        <dbReference type="EMBL" id="QEV41325.1"/>
    </source>
</evidence>
<evidence type="ECO:0000313" key="11">
    <source>
        <dbReference type="Proteomes" id="UP000031526"/>
    </source>
</evidence>
<dbReference type="Proteomes" id="UP000031526">
    <property type="component" value="Chromosome"/>
</dbReference>
<dbReference type="GO" id="GO:0004252">
    <property type="term" value="F:serine-type endopeptidase activity"/>
    <property type="evidence" value="ECO:0007669"/>
    <property type="project" value="UniProtKB-UniRule"/>
</dbReference>
<evidence type="ECO:0000313" key="12">
    <source>
        <dbReference type="Proteomes" id="UP000325763"/>
    </source>
</evidence>
<evidence type="ECO:0000256" key="4">
    <source>
        <dbReference type="ARBA" id="ARBA00022825"/>
    </source>
</evidence>
<dbReference type="EMBL" id="CP009313">
    <property type="protein sequence ID" value="AJE42826.1"/>
    <property type="molecule type" value="Genomic_DNA"/>
</dbReference>
<dbReference type="Pfam" id="PF00082">
    <property type="entry name" value="Peptidase_S8"/>
    <property type="match status" value="1"/>
</dbReference>
<dbReference type="PANTHER" id="PTHR43806">
    <property type="entry name" value="PEPTIDASE S8"/>
    <property type="match status" value="1"/>
</dbReference>
<proteinExistence type="inferred from homology"/>
<keyword evidence="11" id="KW-1185">Reference proteome</keyword>
<keyword evidence="7" id="KW-0812">Transmembrane</keyword>
<dbReference type="InterPro" id="IPR000209">
    <property type="entry name" value="Peptidase_S8/S53_dom"/>
</dbReference>
<dbReference type="HOGENOM" id="CLU_011263_13_3_11"/>
<keyword evidence="3 5" id="KW-0378">Hydrolase</keyword>
<feature type="transmembrane region" description="Helical" evidence="7">
    <location>
        <begin position="356"/>
        <end position="376"/>
    </location>
</feature>
<sequence>MAPSAAAEDVQAKQWYLASMQADQMWKVSTGEGVKVAVLDTGVTETPSLKGQILGNDVPKPVSYRATEDYDGHGTTLAELIAGTGSGGGLKGLAPGAKIVPYRVRLNSLKGSERQKTPEPYQAIRAAADTDAKIINMSFSGAYVSAREEAAINYAMSKGKLLIAGAGNEGEQGEGSVGYPAGYPYVVGVSAVDASGTVTKFSSYGNNVDLAAPGLDIPYWCDKTLRSYCDAGQGTSQASAIASASAALIWSAHPDWTANQVLRSLIDTAGRTWKKDIPSKYLGYGIVRPRKVLEDSGYNPGPADSDPLGKANEAGGATPSPSGSVPAPSQAPESPSGGETVAAESTSKSSDDGSTLWIGLGAVAAVVVIGGGAFAVKRARRRA</sequence>
<keyword evidence="2 5" id="KW-0645">Protease</keyword>
<dbReference type="OrthoDB" id="9798386at2"/>
<evidence type="ECO:0000256" key="5">
    <source>
        <dbReference type="PROSITE-ProRule" id="PRU01240"/>
    </source>
</evidence>
<feature type="active site" description="Charge relay system" evidence="5">
    <location>
        <position position="73"/>
    </location>
</feature>
<reference evidence="9 11" key="2">
    <citation type="journal article" date="2016" name="Appl. Microbiol. Biotechnol.">
        <title>Exploiting the genome sequence of Streptomyces nodosus for enhanced antibiotic production.</title>
        <authorList>
            <person name="Sweeney P."/>
            <person name="Murphy C.D."/>
            <person name="Caffrey P."/>
        </authorList>
    </citation>
    <scope>NUCLEOTIDE SEQUENCE [LARGE SCALE GENOMIC DNA]</scope>
    <source>
        <strain evidence="9 11">ATCC 14899</strain>
    </source>
</reference>
<feature type="region of interest" description="Disordered" evidence="6">
    <location>
        <begin position="295"/>
        <end position="353"/>
    </location>
</feature>
<evidence type="ECO:0000259" key="8">
    <source>
        <dbReference type="Pfam" id="PF00082"/>
    </source>
</evidence>
<evidence type="ECO:0000256" key="3">
    <source>
        <dbReference type="ARBA" id="ARBA00022801"/>
    </source>
</evidence>
<reference evidence="11" key="1">
    <citation type="submission" date="2014-09" db="EMBL/GenBank/DDBJ databases">
        <title>Sequence of the Streptomyces nodosus genome.</title>
        <authorList>
            <person name="Sweeney P."/>
            <person name="Stephens N."/>
            <person name="Murphy C."/>
            <person name="Caffrey P."/>
        </authorList>
    </citation>
    <scope>NUCLEOTIDE SEQUENCE [LARGE SCALE GENOMIC DNA]</scope>
    <source>
        <strain evidence="11">ATCC 14899</strain>
    </source>
</reference>
<feature type="domain" description="Peptidase S8/S53" evidence="8">
    <location>
        <begin position="31"/>
        <end position="285"/>
    </location>
</feature>
<evidence type="ECO:0000256" key="2">
    <source>
        <dbReference type="ARBA" id="ARBA00022670"/>
    </source>
</evidence>
<keyword evidence="7" id="KW-0472">Membrane</keyword>
<comment type="similarity">
    <text evidence="1 5">Belongs to the peptidase S8 family.</text>
</comment>
<dbReference type="PANTHER" id="PTHR43806:SF11">
    <property type="entry name" value="CEREVISIN-RELATED"/>
    <property type="match status" value="1"/>
</dbReference>
<evidence type="ECO:0000313" key="9">
    <source>
        <dbReference type="EMBL" id="AJE42826.1"/>
    </source>
</evidence>
<accession>A0A0B5DQJ0</accession>
<reference evidence="10 12" key="3">
    <citation type="submission" date="2017-09" db="EMBL/GenBank/DDBJ databases">
        <title>Streptomyces genome completion.</title>
        <authorList>
            <person name="Lee N."/>
            <person name="Cho B.-K."/>
        </authorList>
    </citation>
    <scope>NUCLEOTIDE SEQUENCE [LARGE SCALE GENOMIC DNA]</scope>
    <source>
        <strain evidence="10 12">ATCC 14899</strain>
    </source>
</reference>
<organism evidence="9 11">
    <name type="scientific">Streptomyces nodosus</name>
    <dbReference type="NCBI Taxonomy" id="40318"/>
    <lineage>
        <taxon>Bacteria</taxon>
        <taxon>Bacillati</taxon>
        <taxon>Actinomycetota</taxon>
        <taxon>Actinomycetes</taxon>
        <taxon>Kitasatosporales</taxon>
        <taxon>Streptomycetaceae</taxon>
        <taxon>Streptomyces</taxon>
    </lineage>
</organism>
<dbReference type="InterPro" id="IPR036852">
    <property type="entry name" value="Peptidase_S8/S53_dom_sf"/>
</dbReference>
<feature type="active site" description="Charge relay system" evidence="5">
    <location>
        <position position="236"/>
    </location>
</feature>
<evidence type="ECO:0000256" key="6">
    <source>
        <dbReference type="SAM" id="MobiDB-lite"/>
    </source>
</evidence>
<dbReference type="PROSITE" id="PS51892">
    <property type="entry name" value="SUBTILASE"/>
    <property type="match status" value="1"/>
</dbReference>
<name>A0A0B5DQJ0_9ACTN</name>
<keyword evidence="4 5" id="KW-0720">Serine protease</keyword>
<dbReference type="AlphaFoldDB" id="A0A0B5DQJ0"/>